<reference evidence="9 10" key="1">
    <citation type="journal article" date="2015" name="Genome Biol.">
        <title>Comparative genomics of Steinernema reveals deeply conserved gene regulatory networks.</title>
        <authorList>
            <person name="Dillman A.R."/>
            <person name="Macchietto M."/>
            <person name="Porter C.F."/>
            <person name="Rogers A."/>
            <person name="Williams B."/>
            <person name="Antoshechkin I."/>
            <person name="Lee M.M."/>
            <person name="Goodwin Z."/>
            <person name="Lu X."/>
            <person name="Lewis E.E."/>
            <person name="Goodrich-Blair H."/>
            <person name="Stock S.P."/>
            <person name="Adams B.J."/>
            <person name="Sternberg P.W."/>
            <person name="Mortazavi A."/>
        </authorList>
    </citation>
    <scope>NUCLEOTIDE SEQUENCE [LARGE SCALE GENOMIC DNA]</scope>
    <source>
        <strain evidence="9 10">ALL</strain>
    </source>
</reference>
<name>A0A4V6I8M8_STECR</name>
<dbReference type="AlphaFoldDB" id="A0A4V6I8M8"/>
<dbReference type="InterPro" id="IPR017452">
    <property type="entry name" value="GPCR_Rhodpsn_7TM"/>
</dbReference>
<feature type="transmembrane region" description="Helical" evidence="7">
    <location>
        <begin position="59"/>
        <end position="86"/>
    </location>
</feature>
<dbReference type="Gene3D" id="1.20.1070.10">
    <property type="entry name" value="Rhodopsin 7-helix transmembrane proteins"/>
    <property type="match status" value="1"/>
</dbReference>
<keyword evidence="5" id="KW-0297">G-protein coupled receptor</keyword>
<dbReference type="OrthoDB" id="10011262at2759"/>
<evidence type="ECO:0000256" key="7">
    <source>
        <dbReference type="SAM" id="Phobius"/>
    </source>
</evidence>
<sequence length="410" mass="47365">MLHLTTGDIDYIIQRYLFPVEFVAGVVGNSINLLVLLSKGMRTEVRRSRLLTLPLLQSNLLLSAMAFSDIGFLVSMLPHCLAPYAIFYTSKTFRYFYYVTKTHINAMANLFSAAATWLVLAVSIERFIGIRKPMHTRFEWRDWRIYVLIILIFITSFMVTSFHHVEYHVKLVNLCNNTQLRALYYPVAMVPSLKLNFLTNETETIHPFWPLYTKWGKYVQSFTVVVFPIIAVGILNYSLIAALQRPEDHRERSLVAASERPSGKNSVSRKESDKIRFSDLGTIQRQERRVTITVLAIVTCFTLTHAPTLIPFVWESIDDSATRYPIFINMVSIINNVLVIGKVMNFVLFCSVSSHFRKRMMALLFRRKPKKYSSGSTSLQSRHKHSVQLSTYRSRPRLQKFSTTSTQLDY</sequence>
<keyword evidence="4 7" id="KW-0472">Membrane</keyword>
<dbReference type="PROSITE" id="PS50262">
    <property type="entry name" value="G_PROTEIN_RECEP_F1_2"/>
    <property type="match status" value="1"/>
</dbReference>
<keyword evidence="10" id="KW-1185">Reference proteome</keyword>
<dbReference type="PANTHER" id="PTHR46895:SF1">
    <property type="entry name" value="G-PROTEIN COUPLED RECEPTORS FAMILY 1 PROFILE DOMAIN-CONTAINING PROTEIN"/>
    <property type="match status" value="1"/>
</dbReference>
<comment type="subcellular location">
    <subcellularLocation>
        <location evidence="1">Membrane</location>
    </subcellularLocation>
</comment>
<reference evidence="9 10" key="2">
    <citation type="journal article" date="2019" name="G3 (Bethesda)">
        <title>Hybrid Assembly of the Genome of the Entomopathogenic Nematode Steinernema carpocapsae Identifies the X-Chromosome.</title>
        <authorList>
            <person name="Serra L."/>
            <person name="Macchietto M."/>
            <person name="Macias-Munoz A."/>
            <person name="McGill C.J."/>
            <person name="Rodriguez I.M."/>
            <person name="Rodriguez B."/>
            <person name="Murad R."/>
            <person name="Mortazavi A."/>
        </authorList>
    </citation>
    <scope>NUCLEOTIDE SEQUENCE [LARGE SCALE GENOMIC DNA]</scope>
    <source>
        <strain evidence="9 10">ALL</strain>
    </source>
</reference>
<accession>A0A4V6I8M8</accession>
<dbReference type="PANTHER" id="PTHR46895">
    <property type="entry name" value="PROTEIN CBG20548-RELATED"/>
    <property type="match status" value="1"/>
</dbReference>
<evidence type="ECO:0000313" key="10">
    <source>
        <dbReference type="Proteomes" id="UP000298663"/>
    </source>
</evidence>
<evidence type="ECO:0000256" key="1">
    <source>
        <dbReference type="ARBA" id="ARBA00004370"/>
    </source>
</evidence>
<organism evidence="9 10">
    <name type="scientific">Steinernema carpocapsae</name>
    <name type="common">Entomopathogenic nematode</name>
    <dbReference type="NCBI Taxonomy" id="34508"/>
    <lineage>
        <taxon>Eukaryota</taxon>
        <taxon>Metazoa</taxon>
        <taxon>Ecdysozoa</taxon>
        <taxon>Nematoda</taxon>
        <taxon>Chromadorea</taxon>
        <taxon>Rhabditida</taxon>
        <taxon>Tylenchina</taxon>
        <taxon>Panagrolaimomorpha</taxon>
        <taxon>Strongyloidoidea</taxon>
        <taxon>Steinernematidae</taxon>
        <taxon>Steinernema</taxon>
    </lineage>
</organism>
<dbReference type="InterPro" id="IPR019427">
    <property type="entry name" value="7TM_GPCR_serpentine_rcpt_Srw"/>
</dbReference>
<comment type="similarity">
    <text evidence="5">Belongs to the G-protein coupled receptor 1 family.</text>
</comment>
<keyword evidence="3 7" id="KW-1133">Transmembrane helix</keyword>
<feature type="transmembrane region" description="Helical" evidence="7">
    <location>
        <begin position="326"/>
        <end position="352"/>
    </location>
</feature>
<feature type="region of interest" description="Disordered" evidence="6">
    <location>
        <begin position="372"/>
        <end position="392"/>
    </location>
</feature>
<protein>
    <recommendedName>
        <fullName evidence="8">G-protein coupled receptors family 1 profile domain-containing protein</fullName>
    </recommendedName>
</protein>
<keyword evidence="2 5" id="KW-0812">Transmembrane</keyword>
<evidence type="ECO:0000259" key="8">
    <source>
        <dbReference type="PROSITE" id="PS50262"/>
    </source>
</evidence>
<proteinExistence type="inferred from homology"/>
<gene>
    <name evidence="9" type="ORF">L596_005359</name>
</gene>
<feature type="transmembrane region" description="Helical" evidence="7">
    <location>
        <begin position="16"/>
        <end position="38"/>
    </location>
</feature>
<feature type="transmembrane region" description="Helical" evidence="7">
    <location>
        <begin position="290"/>
        <end position="314"/>
    </location>
</feature>
<evidence type="ECO:0000256" key="4">
    <source>
        <dbReference type="ARBA" id="ARBA00023136"/>
    </source>
</evidence>
<evidence type="ECO:0000256" key="2">
    <source>
        <dbReference type="ARBA" id="ARBA00022692"/>
    </source>
</evidence>
<dbReference type="EMBL" id="AZBU02000001">
    <property type="protein sequence ID" value="TMS38693.1"/>
    <property type="molecule type" value="Genomic_DNA"/>
</dbReference>
<keyword evidence="5" id="KW-0675">Receptor</keyword>
<dbReference type="PRINTS" id="PR00237">
    <property type="entry name" value="GPCRRHODOPSN"/>
</dbReference>
<evidence type="ECO:0000256" key="6">
    <source>
        <dbReference type="SAM" id="MobiDB-lite"/>
    </source>
</evidence>
<dbReference type="PROSITE" id="PS00237">
    <property type="entry name" value="G_PROTEIN_RECEP_F1_1"/>
    <property type="match status" value="1"/>
</dbReference>
<dbReference type="SUPFAM" id="SSF81321">
    <property type="entry name" value="Family A G protein-coupled receptor-like"/>
    <property type="match status" value="1"/>
</dbReference>
<evidence type="ECO:0000256" key="3">
    <source>
        <dbReference type="ARBA" id="ARBA00022989"/>
    </source>
</evidence>
<dbReference type="InterPro" id="IPR000276">
    <property type="entry name" value="GPCR_Rhodpsn"/>
</dbReference>
<dbReference type="GO" id="GO:0008528">
    <property type="term" value="F:G protein-coupled peptide receptor activity"/>
    <property type="evidence" value="ECO:0007669"/>
    <property type="project" value="InterPro"/>
</dbReference>
<evidence type="ECO:0000256" key="5">
    <source>
        <dbReference type="RuleBase" id="RU000688"/>
    </source>
</evidence>
<evidence type="ECO:0000313" key="9">
    <source>
        <dbReference type="EMBL" id="TMS38693.1"/>
    </source>
</evidence>
<dbReference type="GO" id="GO:0016020">
    <property type="term" value="C:membrane"/>
    <property type="evidence" value="ECO:0007669"/>
    <property type="project" value="UniProtKB-SubCell"/>
</dbReference>
<feature type="domain" description="G-protein coupled receptors family 1 profile" evidence="8">
    <location>
        <begin position="28"/>
        <end position="349"/>
    </location>
</feature>
<dbReference type="STRING" id="34508.A0A4V6I8M8"/>
<dbReference type="EMBL" id="CM016762">
    <property type="protein sequence ID" value="TMS38693.1"/>
    <property type="molecule type" value="Genomic_DNA"/>
</dbReference>
<feature type="transmembrane region" description="Helical" evidence="7">
    <location>
        <begin position="145"/>
        <end position="164"/>
    </location>
</feature>
<feature type="transmembrane region" description="Helical" evidence="7">
    <location>
        <begin position="218"/>
        <end position="243"/>
    </location>
</feature>
<comment type="caution">
    <text evidence="9">The sequence shown here is derived from an EMBL/GenBank/DDBJ whole genome shotgun (WGS) entry which is preliminary data.</text>
</comment>
<feature type="transmembrane region" description="Helical" evidence="7">
    <location>
        <begin position="106"/>
        <end position="124"/>
    </location>
</feature>
<dbReference type="Proteomes" id="UP000298663">
    <property type="component" value="Chromosome X"/>
</dbReference>
<dbReference type="Pfam" id="PF10324">
    <property type="entry name" value="7TM_GPCR_Srw"/>
    <property type="match status" value="1"/>
</dbReference>
<dbReference type="CDD" id="cd14978">
    <property type="entry name" value="7tmA_FMRFamide_R-like"/>
    <property type="match status" value="1"/>
</dbReference>
<keyword evidence="5" id="KW-0807">Transducer</keyword>